<gene>
    <name evidence="1" type="ORF">KCG49_04275</name>
</gene>
<accession>A0A9X1F6S1</accession>
<proteinExistence type="predicted"/>
<evidence type="ECO:0000313" key="2">
    <source>
        <dbReference type="Proteomes" id="UP001138894"/>
    </source>
</evidence>
<name>A0A9X1F6S1_9FLAO</name>
<dbReference type="AlphaFoldDB" id="A0A9X1F6S1"/>
<evidence type="ECO:0000313" key="1">
    <source>
        <dbReference type="EMBL" id="MBV7268410.1"/>
    </source>
</evidence>
<comment type="caution">
    <text evidence="1">The sequence shown here is derived from an EMBL/GenBank/DDBJ whole genome shotgun (WGS) entry which is preliminary data.</text>
</comment>
<sequence>MDGIVSKIKTYIDNNQLTASAVERSIGVSNGTLSKALKKGTSINTATLEKFLNTYKDFKLTDNYNDDFSIDRNFNDESLSLNEKSDNKKLKLAHSINDDTFKLNLLKEIFGFDNGKLDLILSNQEKILGLLDRQFIKDNIKRIREEIINEEKSENFKEH</sequence>
<dbReference type="Proteomes" id="UP001138894">
    <property type="component" value="Unassembled WGS sequence"/>
</dbReference>
<dbReference type="EMBL" id="JAGSPD010000003">
    <property type="protein sequence ID" value="MBV7268410.1"/>
    <property type="molecule type" value="Genomic_DNA"/>
</dbReference>
<keyword evidence="2" id="KW-1185">Reference proteome</keyword>
<dbReference type="RefSeq" id="WP_218544965.1">
    <property type="nucleotide sequence ID" value="NZ_JAGSPD010000003.1"/>
</dbReference>
<organism evidence="1 2">
    <name type="scientific">Winogradskyella luteola</name>
    <dbReference type="NCBI Taxonomy" id="2828330"/>
    <lineage>
        <taxon>Bacteria</taxon>
        <taxon>Pseudomonadati</taxon>
        <taxon>Bacteroidota</taxon>
        <taxon>Flavobacteriia</taxon>
        <taxon>Flavobacteriales</taxon>
        <taxon>Flavobacteriaceae</taxon>
        <taxon>Winogradskyella</taxon>
    </lineage>
</organism>
<protein>
    <submittedName>
        <fullName evidence="1">Uncharacterized protein</fullName>
    </submittedName>
</protein>
<reference evidence="1" key="1">
    <citation type="submission" date="2021-04" db="EMBL/GenBank/DDBJ databases">
        <authorList>
            <person name="Pira H."/>
            <person name="Risdian C."/>
            <person name="Wink J."/>
        </authorList>
    </citation>
    <scope>NUCLEOTIDE SEQUENCE</scope>
    <source>
        <strain evidence="1">WHY3</strain>
    </source>
</reference>